<evidence type="ECO:0000256" key="3">
    <source>
        <dbReference type="ARBA" id="ARBA00010609"/>
    </source>
</evidence>
<dbReference type="CDD" id="cd13880">
    <property type="entry name" value="CuRO_2_MaLCC_like"/>
    <property type="match status" value="1"/>
</dbReference>
<dbReference type="FunFam" id="2.60.40.420:FF:000046">
    <property type="entry name" value="Multicopper oxidase"/>
    <property type="match status" value="1"/>
</dbReference>
<evidence type="ECO:0000256" key="5">
    <source>
        <dbReference type="ARBA" id="ARBA00022723"/>
    </source>
</evidence>
<dbReference type="FunFam" id="2.60.40.420:FF:000045">
    <property type="entry name" value="Laccase 2"/>
    <property type="match status" value="1"/>
</dbReference>
<dbReference type="CDD" id="cd13854">
    <property type="entry name" value="CuRO_1_MaLCC_like"/>
    <property type="match status" value="1"/>
</dbReference>
<evidence type="ECO:0000256" key="7">
    <source>
        <dbReference type="ARBA" id="ARBA00023002"/>
    </source>
</evidence>
<dbReference type="EMBL" id="KE148151">
    <property type="protein sequence ID" value="EPE07365.1"/>
    <property type="molecule type" value="Genomic_DNA"/>
</dbReference>
<keyword evidence="9" id="KW-1015">Disulfide bond</keyword>
<evidence type="ECO:0000256" key="4">
    <source>
        <dbReference type="ARBA" id="ARBA00012297"/>
    </source>
</evidence>
<evidence type="ECO:0000259" key="13">
    <source>
        <dbReference type="Pfam" id="PF00394"/>
    </source>
</evidence>
<dbReference type="InterPro" id="IPR002355">
    <property type="entry name" value="Cu_oxidase_Cu_BS"/>
</dbReference>
<dbReference type="FunFam" id="2.60.40.420:FF:000021">
    <property type="entry name" value="Extracellular dihydrogeodin oxidase/laccase"/>
    <property type="match status" value="1"/>
</dbReference>
<proteinExistence type="inferred from homology"/>
<evidence type="ECO:0000256" key="10">
    <source>
        <dbReference type="ARBA" id="ARBA00023180"/>
    </source>
</evidence>
<keyword evidence="8" id="KW-0186">Copper</keyword>
<organism evidence="16 17">
    <name type="scientific">Ophiostoma piceae (strain UAMH 11346)</name>
    <name type="common">Sap stain fungus</name>
    <dbReference type="NCBI Taxonomy" id="1262450"/>
    <lineage>
        <taxon>Eukaryota</taxon>
        <taxon>Fungi</taxon>
        <taxon>Dikarya</taxon>
        <taxon>Ascomycota</taxon>
        <taxon>Pezizomycotina</taxon>
        <taxon>Sordariomycetes</taxon>
        <taxon>Sordariomycetidae</taxon>
        <taxon>Ophiostomatales</taxon>
        <taxon>Ophiostomataceae</taxon>
        <taxon>Ophiostoma</taxon>
    </lineage>
</organism>
<keyword evidence="7" id="KW-0560">Oxidoreductase</keyword>
<dbReference type="GO" id="GO:0005507">
    <property type="term" value="F:copper ion binding"/>
    <property type="evidence" value="ECO:0007669"/>
    <property type="project" value="InterPro"/>
</dbReference>
<keyword evidence="6 12" id="KW-0732">Signal</keyword>
<comment type="similarity">
    <text evidence="3">Belongs to the multicopper oxidase family.</text>
</comment>
<dbReference type="InterPro" id="IPR045087">
    <property type="entry name" value="Cu-oxidase_fam"/>
</dbReference>
<dbReference type="GO" id="GO:0052716">
    <property type="term" value="F:hydroquinone:oxygen oxidoreductase activity"/>
    <property type="evidence" value="ECO:0007669"/>
    <property type="project" value="UniProtKB-EC"/>
</dbReference>
<reference evidence="16 17" key="1">
    <citation type="journal article" date="2013" name="BMC Genomics">
        <title>The genome and transcriptome of the pine saprophyte Ophiostoma piceae, and a comparison with the bark beetle-associated pine pathogen Grosmannia clavigera.</title>
        <authorList>
            <person name="Haridas S."/>
            <person name="Wang Y."/>
            <person name="Lim L."/>
            <person name="Massoumi Alamouti S."/>
            <person name="Jackman S."/>
            <person name="Docking R."/>
            <person name="Robertson G."/>
            <person name="Birol I."/>
            <person name="Bohlmann J."/>
            <person name="Breuil C."/>
        </authorList>
    </citation>
    <scope>NUCLEOTIDE SEQUENCE [LARGE SCALE GENOMIC DNA]</scope>
    <source>
        <strain evidence="16 17">UAMH 11346</strain>
    </source>
</reference>
<dbReference type="InterPro" id="IPR011706">
    <property type="entry name" value="Cu-oxidase_C"/>
</dbReference>
<feature type="domain" description="Plastocyanin-like" evidence="13">
    <location>
        <begin position="253"/>
        <end position="396"/>
    </location>
</feature>
<evidence type="ECO:0000313" key="16">
    <source>
        <dbReference type="EMBL" id="EPE07365.1"/>
    </source>
</evidence>
<dbReference type="STRING" id="1262450.S3D280"/>
<evidence type="ECO:0000259" key="14">
    <source>
        <dbReference type="Pfam" id="PF07731"/>
    </source>
</evidence>
<dbReference type="Pfam" id="PF07732">
    <property type="entry name" value="Cu-oxidase_3"/>
    <property type="match status" value="1"/>
</dbReference>
<feature type="signal peptide" evidence="12">
    <location>
        <begin position="1"/>
        <end position="19"/>
    </location>
</feature>
<keyword evidence="5" id="KW-0479">Metal-binding</keyword>
<feature type="domain" description="Plastocyanin-like" evidence="14">
    <location>
        <begin position="473"/>
        <end position="597"/>
    </location>
</feature>
<evidence type="ECO:0000256" key="8">
    <source>
        <dbReference type="ARBA" id="ARBA00023008"/>
    </source>
</evidence>
<dbReference type="InterPro" id="IPR011707">
    <property type="entry name" value="Cu-oxidase-like_N"/>
</dbReference>
<dbReference type="OrthoDB" id="2121828at2759"/>
<comment type="catalytic activity">
    <reaction evidence="1">
        <text>4 hydroquinone + O2 = 4 benzosemiquinone + 2 H2O</text>
        <dbReference type="Rhea" id="RHEA:11276"/>
        <dbReference type="ChEBI" id="CHEBI:15377"/>
        <dbReference type="ChEBI" id="CHEBI:15379"/>
        <dbReference type="ChEBI" id="CHEBI:17594"/>
        <dbReference type="ChEBI" id="CHEBI:17977"/>
        <dbReference type="EC" id="1.10.3.2"/>
    </reaction>
</comment>
<dbReference type="HOGENOM" id="CLU_006504_3_2_1"/>
<evidence type="ECO:0000313" key="17">
    <source>
        <dbReference type="Proteomes" id="UP000016923"/>
    </source>
</evidence>
<dbReference type="EC" id="1.10.3.2" evidence="4"/>
<evidence type="ECO:0000256" key="9">
    <source>
        <dbReference type="ARBA" id="ARBA00023157"/>
    </source>
</evidence>
<dbReference type="InterPro" id="IPR008972">
    <property type="entry name" value="Cupredoxin"/>
</dbReference>
<dbReference type="Proteomes" id="UP000016923">
    <property type="component" value="Unassembled WGS sequence"/>
</dbReference>
<dbReference type="PROSITE" id="PS00080">
    <property type="entry name" value="MULTICOPPER_OXIDASE2"/>
    <property type="match status" value="1"/>
</dbReference>
<feature type="chain" id="PRO_5004508037" description="laccase" evidence="12">
    <location>
        <begin position="20"/>
        <end position="659"/>
    </location>
</feature>
<dbReference type="InterPro" id="IPR033138">
    <property type="entry name" value="Cu_oxidase_CS"/>
</dbReference>
<sequence>MHLFSVLAFVLAFLGLVDAAPKFTPSKKVNYGANRKSTAHYSGHNDRWKPPSGWYGGRPASGSCNYGNSYNHRNCPSGRTPSCNSANNRACWTSGYGGYSINTDYEAQTPTTGVTRQYTLLVTEEHNWTGPDGVVKELVMLINGSLPGPNLVADWGDQLEITVINGLEINGTSMHWHGIRQLNTNLQDGVNGVTECPIPPGSSRVYKFLAQQYGTSWYHSHFSAQYGNGVVGTIQINGPASLNYDIDLGAFPVTDYYYDTSDNLVEYTENNGPPPSDNVLFNGTNVHPTSGAGKYASVTLTPGKRHRLRIINTSVENHFVFSLVGHSMTIIAADFVPVQPQTVDQLFVGVGQRYDVTIDASMAVGNYWFNATFVTGAQCGESYNPYPAAIFRYKGASTTALPTTPGTTAAMDTCTDLSNLQPVLQRHISTKSFQSSKDNTLPVTLDLTQTGQLFSWRVNGTKVAINWEKPVDQYVMQGSTAYPPDDNVVTVTKKDQWIFWVIENDPTIGIAHPIHLHGHDFLLLGRSDPNNPTAFTSADMAKLSGNNPVRRDVVMLPSLGWIVIGYKTDNPGTWLMHCHIAWHVSGGLAVNFLERPADLKARISAADKTAFDNQCAAWNEYYPSKDPYRQSDSGLRRREPLESGDHSVSARTIKISDYF</sequence>
<keyword evidence="11" id="KW-0439">Lignin degradation</keyword>
<gene>
    <name evidence="16" type="ORF">F503_08016</name>
</gene>
<evidence type="ECO:0000256" key="11">
    <source>
        <dbReference type="ARBA" id="ARBA00023185"/>
    </source>
</evidence>
<dbReference type="SUPFAM" id="SSF49503">
    <property type="entry name" value="Cupredoxins"/>
    <property type="match status" value="3"/>
</dbReference>
<comment type="cofactor">
    <cofactor evidence="2">
        <name>Cu cation</name>
        <dbReference type="ChEBI" id="CHEBI:23378"/>
    </cofactor>
</comment>
<evidence type="ECO:0000256" key="2">
    <source>
        <dbReference type="ARBA" id="ARBA00001935"/>
    </source>
</evidence>
<dbReference type="PANTHER" id="PTHR11709">
    <property type="entry name" value="MULTI-COPPER OXIDASE"/>
    <property type="match status" value="1"/>
</dbReference>
<dbReference type="SMR" id="S3D280"/>
<protein>
    <recommendedName>
        <fullName evidence="4">laccase</fullName>
        <ecNumber evidence="4">1.10.3.2</ecNumber>
    </recommendedName>
</protein>
<dbReference type="Gene3D" id="2.60.40.420">
    <property type="entry name" value="Cupredoxins - blue copper proteins"/>
    <property type="match status" value="3"/>
</dbReference>
<keyword evidence="10" id="KW-0325">Glycoprotein</keyword>
<evidence type="ECO:0000259" key="15">
    <source>
        <dbReference type="Pfam" id="PF07732"/>
    </source>
</evidence>
<dbReference type="Pfam" id="PF00394">
    <property type="entry name" value="Cu-oxidase"/>
    <property type="match status" value="1"/>
</dbReference>
<dbReference type="CDD" id="cd13901">
    <property type="entry name" value="CuRO_3_MaLCC_like"/>
    <property type="match status" value="1"/>
</dbReference>
<evidence type="ECO:0000256" key="12">
    <source>
        <dbReference type="SAM" id="SignalP"/>
    </source>
</evidence>
<dbReference type="OMA" id="HNGTGIH"/>
<keyword evidence="17" id="KW-1185">Reference proteome</keyword>
<dbReference type="VEuPathDB" id="FungiDB:F503_08016"/>
<dbReference type="PANTHER" id="PTHR11709:SF87">
    <property type="entry name" value="LACCASE"/>
    <property type="match status" value="1"/>
</dbReference>
<dbReference type="GO" id="GO:0046274">
    <property type="term" value="P:lignin catabolic process"/>
    <property type="evidence" value="ECO:0007669"/>
    <property type="project" value="UniProtKB-KW"/>
</dbReference>
<dbReference type="InterPro" id="IPR001117">
    <property type="entry name" value="Cu-oxidase_2nd"/>
</dbReference>
<dbReference type="PROSITE" id="PS00079">
    <property type="entry name" value="MULTICOPPER_OXIDASE1"/>
    <property type="match status" value="1"/>
</dbReference>
<dbReference type="AlphaFoldDB" id="S3D280"/>
<accession>S3D280</accession>
<evidence type="ECO:0000256" key="1">
    <source>
        <dbReference type="ARBA" id="ARBA00000349"/>
    </source>
</evidence>
<dbReference type="Pfam" id="PF07731">
    <property type="entry name" value="Cu-oxidase_2"/>
    <property type="match status" value="1"/>
</dbReference>
<evidence type="ECO:0000256" key="6">
    <source>
        <dbReference type="ARBA" id="ARBA00022729"/>
    </source>
</evidence>
<name>S3D280_OPHP1</name>
<dbReference type="eggNOG" id="KOG1263">
    <property type="taxonomic scope" value="Eukaryota"/>
</dbReference>
<feature type="domain" description="Plastocyanin-like" evidence="15">
    <location>
        <begin position="130"/>
        <end position="240"/>
    </location>
</feature>